<comment type="caution">
    <text evidence="1">The sequence shown here is derived from an EMBL/GenBank/DDBJ whole genome shotgun (WGS) entry which is preliminary data.</text>
</comment>
<gene>
    <name evidence="1" type="ORF">SDC9_148532</name>
</gene>
<protein>
    <submittedName>
        <fullName evidence="1">Uncharacterized protein</fullName>
    </submittedName>
</protein>
<accession>A0A645ELA7</accession>
<name>A0A645ELA7_9ZZZZ</name>
<proteinExistence type="predicted"/>
<organism evidence="1">
    <name type="scientific">bioreactor metagenome</name>
    <dbReference type="NCBI Taxonomy" id="1076179"/>
    <lineage>
        <taxon>unclassified sequences</taxon>
        <taxon>metagenomes</taxon>
        <taxon>ecological metagenomes</taxon>
    </lineage>
</organism>
<dbReference type="EMBL" id="VSSQ01047341">
    <property type="protein sequence ID" value="MPN01323.1"/>
    <property type="molecule type" value="Genomic_DNA"/>
</dbReference>
<dbReference type="AlphaFoldDB" id="A0A645ELA7"/>
<sequence length="73" mass="8358">MKQHGFAFFCTVSSNSRVSWGDDYAVQGRRNIDGIALEDKRLYDILDVPAIIDPLRPSYPDWVKWAKEKGIIS</sequence>
<evidence type="ECO:0000313" key="1">
    <source>
        <dbReference type="EMBL" id="MPN01323.1"/>
    </source>
</evidence>
<reference evidence="1" key="1">
    <citation type="submission" date="2019-08" db="EMBL/GenBank/DDBJ databases">
        <authorList>
            <person name="Kucharzyk K."/>
            <person name="Murdoch R.W."/>
            <person name="Higgins S."/>
            <person name="Loffler F."/>
        </authorList>
    </citation>
    <scope>NUCLEOTIDE SEQUENCE</scope>
</reference>